<dbReference type="InterPro" id="IPR007318">
    <property type="entry name" value="Phopholipid_MeTrfase"/>
</dbReference>
<keyword evidence="3 5" id="KW-1133">Transmembrane helix</keyword>
<dbReference type="Proteomes" id="UP000254771">
    <property type="component" value="Unassembled WGS sequence"/>
</dbReference>
<protein>
    <recommendedName>
        <fullName evidence="8">Isoprenylcysteine carboxylmethyltransferase family protein</fullName>
    </recommendedName>
</protein>
<organism evidence="6 7">
    <name type="scientific">endosymbiont of Escarpia spicata</name>
    <dbReference type="NCBI Taxonomy" id="2200908"/>
    <lineage>
        <taxon>Bacteria</taxon>
        <taxon>Pseudomonadati</taxon>
        <taxon>Pseudomonadota</taxon>
        <taxon>Gammaproteobacteria</taxon>
        <taxon>sulfur-oxidizing symbionts</taxon>
    </lineage>
</organism>
<keyword evidence="7" id="KW-1185">Reference proteome</keyword>
<sequence length="258" mass="29631">MTLNEKIKLDGAPILLFALIVGSKTYSLWSYLADKPNLWVMLKNISSMGQDGAYYLTNELTYILYFITALAFDFLAFYSFIVREKAKSKPQGFWENLFPLLTVFVPVIGFTLLFFPQVRQFVPGYSPETLEVFRSITPLFSFYFSMTGFITGLFGAAFSIWAISYLKRSFGLRAAVRTLVTTGPYARIRHPLYFGEIVHIFGIAILSGTPVGLYLFVGAVLLQIIRAKIEERKFMRTLAEYEDYRRRTGFLWPKLVRV</sequence>
<comment type="subcellular location">
    <subcellularLocation>
        <location evidence="1">Endomembrane system</location>
        <topology evidence="1">Multi-pass membrane protein</topology>
    </subcellularLocation>
</comment>
<feature type="transmembrane region" description="Helical" evidence="5">
    <location>
        <begin position="200"/>
        <end position="225"/>
    </location>
</feature>
<dbReference type="Pfam" id="PF04191">
    <property type="entry name" value="PEMT"/>
    <property type="match status" value="1"/>
</dbReference>
<evidence type="ECO:0000256" key="5">
    <source>
        <dbReference type="SAM" id="Phobius"/>
    </source>
</evidence>
<dbReference type="Gene3D" id="1.20.120.1630">
    <property type="match status" value="1"/>
</dbReference>
<reference evidence="6 7" key="1">
    <citation type="journal article" date="2018" name="ISME J.">
        <title>Endosymbiont genomes yield clues of tubeworm success.</title>
        <authorList>
            <person name="Li Y."/>
            <person name="Liles M.R."/>
            <person name="Halanych K.M."/>
        </authorList>
    </citation>
    <scope>NUCLEOTIDE SEQUENCE [LARGE SCALE GENOMIC DNA]</scope>
    <source>
        <strain evidence="6">A1462</strain>
    </source>
</reference>
<evidence type="ECO:0000256" key="1">
    <source>
        <dbReference type="ARBA" id="ARBA00004127"/>
    </source>
</evidence>
<feature type="transmembrane region" description="Helical" evidence="5">
    <location>
        <begin position="93"/>
        <end position="115"/>
    </location>
</feature>
<feature type="transmembrane region" description="Helical" evidence="5">
    <location>
        <begin position="12"/>
        <end position="32"/>
    </location>
</feature>
<dbReference type="GO" id="GO:0012505">
    <property type="term" value="C:endomembrane system"/>
    <property type="evidence" value="ECO:0007669"/>
    <property type="project" value="UniProtKB-SubCell"/>
</dbReference>
<proteinExistence type="predicted"/>
<feature type="transmembrane region" description="Helical" evidence="5">
    <location>
        <begin position="140"/>
        <end position="163"/>
    </location>
</feature>
<accession>A0A370DKU6</accession>
<keyword evidence="4 5" id="KW-0472">Membrane</keyword>
<dbReference type="AlphaFoldDB" id="A0A370DKU6"/>
<feature type="transmembrane region" description="Helical" evidence="5">
    <location>
        <begin position="62"/>
        <end position="81"/>
    </location>
</feature>
<dbReference type="EMBL" id="QFXE01000013">
    <property type="protein sequence ID" value="RDH85521.1"/>
    <property type="molecule type" value="Genomic_DNA"/>
</dbReference>
<name>A0A370DKU6_9GAMM</name>
<comment type="caution">
    <text evidence="6">The sequence shown here is derived from an EMBL/GenBank/DDBJ whole genome shotgun (WGS) entry which is preliminary data.</text>
</comment>
<dbReference type="InterPro" id="IPR052527">
    <property type="entry name" value="Metal_cation-efflux_comp"/>
</dbReference>
<dbReference type="PANTHER" id="PTHR43847">
    <property type="entry name" value="BLL3993 PROTEIN"/>
    <property type="match status" value="1"/>
</dbReference>
<evidence type="ECO:0000313" key="6">
    <source>
        <dbReference type="EMBL" id="RDH85521.1"/>
    </source>
</evidence>
<evidence type="ECO:0000313" key="7">
    <source>
        <dbReference type="Proteomes" id="UP000254771"/>
    </source>
</evidence>
<evidence type="ECO:0000256" key="3">
    <source>
        <dbReference type="ARBA" id="ARBA00022989"/>
    </source>
</evidence>
<evidence type="ECO:0000256" key="2">
    <source>
        <dbReference type="ARBA" id="ARBA00022692"/>
    </source>
</evidence>
<evidence type="ECO:0000256" key="4">
    <source>
        <dbReference type="ARBA" id="ARBA00023136"/>
    </source>
</evidence>
<dbReference type="PANTHER" id="PTHR43847:SF1">
    <property type="entry name" value="BLL3993 PROTEIN"/>
    <property type="match status" value="1"/>
</dbReference>
<gene>
    <name evidence="6" type="ORF">DIZ78_11320</name>
</gene>
<feature type="transmembrane region" description="Helical" evidence="5">
    <location>
        <begin position="170"/>
        <end position="188"/>
    </location>
</feature>
<evidence type="ECO:0008006" key="8">
    <source>
        <dbReference type="Google" id="ProtNLM"/>
    </source>
</evidence>
<keyword evidence="2 5" id="KW-0812">Transmembrane</keyword>